<proteinExistence type="inferred from homology"/>
<keyword evidence="2 3" id="KW-0460">Magnesium</keyword>
<keyword evidence="5" id="KW-1185">Reference proteome</keyword>
<dbReference type="RefSeq" id="WP_317969540.1">
    <property type="nucleotide sequence ID" value="NZ_CP129118.1"/>
</dbReference>
<comment type="catalytic activity">
    <reaction evidence="3">
        <text>O-phospho-D-serine + H2O = D-serine + phosphate</text>
        <dbReference type="Rhea" id="RHEA:24873"/>
        <dbReference type="ChEBI" id="CHEBI:15377"/>
        <dbReference type="ChEBI" id="CHEBI:35247"/>
        <dbReference type="ChEBI" id="CHEBI:43474"/>
        <dbReference type="ChEBI" id="CHEBI:58680"/>
        <dbReference type="EC" id="3.1.3.3"/>
    </reaction>
</comment>
<dbReference type="Pfam" id="PF00702">
    <property type="entry name" value="Hydrolase"/>
    <property type="match status" value="1"/>
</dbReference>
<evidence type="ECO:0000256" key="3">
    <source>
        <dbReference type="HAMAP-Rule" id="MF_02240"/>
    </source>
</evidence>
<sequence length="266" mass="30302">MIKTIIFDLDDTLLWDKKSIATAFENTCKYAAELLYIDAFELENAVREAARKLYATYDTYEFTQNIGINPFEGLWGIFDDAEAAFGRMKEIIPHYQKEAWTTGLQKMGIHNAVIGEKLAAIFIEERKMSPFVYEETFSVLDQLKGNYTLVLLTNGAPSLQNTKLEITPELKPYFDEIIISGAFGKGKPDPSIFEYVMKKTGHSAGESLMIGDNLMTDILGSSRVGMRSVWINRENQPKRDEIQATYEINHLEELFPILDQLGRIEM</sequence>
<keyword evidence="3" id="KW-0170">Cobalt</keyword>
<dbReference type="InterPro" id="IPR051400">
    <property type="entry name" value="HAD-like_hydrolase"/>
</dbReference>
<dbReference type="Gene3D" id="1.20.120.710">
    <property type="entry name" value="Haloacid dehalogenase hydrolase-like domain"/>
    <property type="match status" value="1"/>
</dbReference>
<dbReference type="NCBIfam" id="TIGR01549">
    <property type="entry name" value="HAD-SF-IA-v1"/>
    <property type="match status" value="1"/>
</dbReference>
<dbReference type="EC" id="3.1.3.3" evidence="3"/>
<evidence type="ECO:0000313" key="4">
    <source>
        <dbReference type="EMBL" id="WOV88458.1"/>
    </source>
</evidence>
<protein>
    <recommendedName>
        <fullName evidence="3">Phosphoserine phosphatase</fullName>
        <shortName evidence="3">PSP</shortName>
        <ecNumber evidence="3">3.1.3.3</ecNumber>
    </recommendedName>
</protein>
<keyword evidence="1 3" id="KW-0378">Hydrolase</keyword>
<dbReference type="InterPro" id="IPR023214">
    <property type="entry name" value="HAD_sf"/>
</dbReference>
<comment type="similarity">
    <text evidence="3">Belongs to the HAD-like hydrolase superfamily.</text>
</comment>
<dbReference type="Gene3D" id="3.40.50.1000">
    <property type="entry name" value="HAD superfamily/HAD-like"/>
    <property type="match status" value="1"/>
</dbReference>
<accession>A0ABZ0L8P8</accession>
<organism evidence="4 5">
    <name type="scientific">Sporosarcina oncorhynchi</name>
    <dbReference type="NCBI Taxonomy" id="3056444"/>
    <lineage>
        <taxon>Bacteria</taxon>
        <taxon>Bacillati</taxon>
        <taxon>Bacillota</taxon>
        <taxon>Bacilli</taxon>
        <taxon>Bacillales</taxon>
        <taxon>Caryophanaceae</taxon>
        <taxon>Sporosarcina</taxon>
    </lineage>
</organism>
<comment type="cofactor">
    <cofactor evidence="3">
        <name>Mg(2+)</name>
        <dbReference type="ChEBI" id="CHEBI:18420"/>
    </cofactor>
    <cofactor evidence="3">
        <name>Co(2+)</name>
        <dbReference type="ChEBI" id="CHEBI:48828"/>
    </cofactor>
</comment>
<dbReference type="PANTHER" id="PTHR46470:SF3">
    <property type="entry name" value="N-ACYLNEURAMINATE-9-PHOSPHATASE"/>
    <property type="match status" value="1"/>
</dbReference>
<dbReference type="EMBL" id="CP129118">
    <property type="protein sequence ID" value="WOV88458.1"/>
    <property type="molecule type" value="Genomic_DNA"/>
</dbReference>
<name>A0ABZ0L8P8_9BACL</name>
<comment type="catalytic activity">
    <reaction evidence="3">
        <text>O-phospho-L-serine + H2O = L-serine + phosphate</text>
        <dbReference type="Rhea" id="RHEA:21208"/>
        <dbReference type="ChEBI" id="CHEBI:15377"/>
        <dbReference type="ChEBI" id="CHEBI:33384"/>
        <dbReference type="ChEBI" id="CHEBI:43474"/>
        <dbReference type="ChEBI" id="CHEBI:57524"/>
        <dbReference type="EC" id="3.1.3.3"/>
    </reaction>
</comment>
<dbReference type="SFLD" id="SFLDS00003">
    <property type="entry name" value="Haloacid_Dehalogenase"/>
    <property type="match status" value="1"/>
</dbReference>
<dbReference type="HAMAP" id="MF_02240">
    <property type="entry name" value="PSP"/>
    <property type="match status" value="1"/>
</dbReference>
<dbReference type="PANTHER" id="PTHR46470">
    <property type="entry name" value="N-ACYLNEURAMINATE-9-PHOSPHATASE"/>
    <property type="match status" value="1"/>
</dbReference>
<dbReference type="InterPro" id="IPR036412">
    <property type="entry name" value="HAD-like_sf"/>
</dbReference>
<dbReference type="SUPFAM" id="SSF56784">
    <property type="entry name" value="HAD-like"/>
    <property type="match status" value="1"/>
</dbReference>
<dbReference type="Proteomes" id="UP001303902">
    <property type="component" value="Chromosome"/>
</dbReference>
<keyword evidence="3" id="KW-0028">Amino-acid biosynthesis</keyword>
<comment type="pathway">
    <text evidence="3">Amino-acid biosynthesis; L-serine biosynthesis; L-serine from 3-phospho-D-glycerate: step 3/3.</text>
</comment>
<comment type="function">
    <text evidence="3">Catalyzes the last step of the phosphorylated serine biosynthetic pathway, i.e. dephosphorylation of O-phospho-L-serine to form L-serine.</text>
</comment>
<evidence type="ECO:0000313" key="5">
    <source>
        <dbReference type="Proteomes" id="UP001303902"/>
    </source>
</evidence>
<dbReference type="InterPro" id="IPR044266">
    <property type="entry name" value="PSP_YsaA"/>
</dbReference>
<keyword evidence="3" id="KW-0718">Serine biosynthesis</keyword>
<evidence type="ECO:0000256" key="1">
    <source>
        <dbReference type="ARBA" id="ARBA00022801"/>
    </source>
</evidence>
<dbReference type="InterPro" id="IPR006439">
    <property type="entry name" value="HAD-SF_hydro_IA"/>
</dbReference>
<dbReference type="SFLD" id="SFLDG01129">
    <property type="entry name" value="C1.5:_HAD__Beta-PGM__Phosphata"/>
    <property type="match status" value="1"/>
</dbReference>
<gene>
    <name evidence="4" type="ORF">QWT69_04890</name>
</gene>
<dbReference type="NCBIfam" id="TIGR01509">
    <property type="entry name" value="HAD-SF-IA-v3"/>
    <property type="match status" value="1"/>
</dbReference>
<evidence type="ECO:0000256" key="2">
    <source>
        <dbReference type="ARBA" id="ARBA00022842"/>
    </source>
</evidence>
<reference evidence="4 5" key="1">
    <citation type="submission" date="2023-06" db="EMBL/GenBank/DDBJ databases">
        <title>Sporosarcina sp. nov., isolated from Korean tranditional fermented seafood 'Jeotgal'.</title>
        <authorList>
            <person name="Yang A.I."/>
            <person name="Shin N.-R."/>
        </authorList>
    </citation>
    <scope>NUCLEOTIDE SEQUENCE [LARGE SCALE GENOMIC DNA]</scope>
    <source>
        <strain evidence="4 5">T2O-4</strain>
    </source>
</reference>
<dbReference type="GO" id="GO:0016787">
    <property type="term" value="F:hydrolase activity"/>
    <property type="evidence" value="ECO:0007669"/>
    <property type="project" value="UniProtKB-KW"/>
</dbReference>